<dbReference type="Gene3D" id="2.40.70.10">
    <property type="entry name" value="Acid Proteases"/>
    <property type="match status" value="1"/>
</dbReference>
<protein>
    <submittedName>
        <fullName evidence="1">Uncharacterized protein</fullName>
    </submittedName>
</protein>
<evidence type="ECO:0000313" key="2">
    <source>
        <dbReference type="Proteomes" id="UP001151760"/>
    </source>
</evidence>
<organism evidence="1 2">
    <name type="scientific">Tanacetum coccineum</name>
    <dbReference type="NCBI Taxonomy" id="301880"/>
    <lineage>
        <taxon>Eukaryota</taxon>
        <taxon>Viridiplantae</taxon>
        <taxon>Streptophyta</taxon>
        <taxon>Embryophyta</taxon>
        <taxon>Tracheophyta</taxon>
        <taxon>Spermatophyta</taxon>
        <taxon>Magnoliopsida</taxon>
        <taxon>eudicotyledons</taxon>
        <taxon>Gunneridae</taxon>
        <taxon>Pentapetalae</taxon>
        <taxon>asterids</taxon>
        <taxon>campanulids</taxon>
        <taxon>Asterales</taxon>
        <taxon>Asteraceae</taxon>
        <taxon>Asteroideae</taxon>
        <taxon>Anthemideae</taxon>
        <taxon>Anthemidinae</taxon>
        <taxon>Tanacetum</taxon>
    </lineage>
</organism>
<dbReference type="Proteomes" id="UP001151760">
    <property type="component" value="Unassembled WGS sequence"/>
</dbReference>
<gene>
    <name evidence="1" type="ORF">Tco_0770811</name>
</gene>
<name>A0ABQ4ZEA0_9ASTR</name>
<reference evidence="1" key="1">
    <citation type="journal article" date="2022" name="Int. J. Mol. Sci.">
        <title>Draft Genome of Tanacetum Coccineum: Genomic Comparison of Closely Related Tanacetum-Family Plants.</title>
        <authorList>
            <person name="Yamashiro T."/>
            <person name="Shiraishi A."/>
            <person name="Nakayama K."/>
            <person name="Satake H."/>
        </authorList>
    </citation>
    <scope>NUCLEOTIDE SEQUENCE</scope>
</reference>
<accession>A0ABQ4ZEA0</accession>
<comment type="caution">
    <text evidence="1">The sequence shown here is derived from an EMBL/GenBank/DDBJ whole genome shotgun (WGS) entry which is preliminary data.</text>
</comment>
<proteinExistence type="predicted"/>
<dbReference type="EMBL" id="BQNB010011254">
    <property type="protein sequence ID" value="GJS88175.1"/>
    <property type="molecule type" value="Genomic_DNA"/>
</dbReference>
<dbReference type="InterPro" id="IPR021109">
    <property type="entry name" value="Peptidase_aspartic_dom_sf"/>
</dbReference>
<keyword evidence="2" id="KW-1185">Reference proteome</keyword>
<sequence>MDDALRKWEAQIDQLQREEHEVSECMMVYTPKYDVHKKETSQIERISSLPKKPNPGSLIIPCLVDIFSINAIADLGASVNIMSESMLDELSLADPKHANTIVEMADKTREVSLGIKEDRVKIKMKEQECNTAVGEHLNKRPTTQAELSHGAVNKTYWCEPLRGQIREKILTEEQEDPKKCGETKERAIIGVIVNKLPEEWFLEVSRDKDDLEGIIDYLEPILYDGFIDHNDEAYKQKRNKLLGMPYTEPLPIKKEKSKITKYKLGSGEVFMKTNILNIKEFPRTTANIANIRAEIIKDINNSSKDLSNTKMRHWCKPIYQWKEDICTKWASCNPHFDKCDGGDNPKENGEY</sequence>
<reference evidence="1" key="2">
    <citation type="submission" date="2022-01" db="EMBL/GenBank/DDBJ databases">
        <authorList>
            <person name="Yamashiro T."/>
            <person name="Shiraishi A."/>
            <person name="Satake H."/>
            <person name="Nakayama K."/>
        </authorList>
    </citation>
    <scope>NUCLEOTIDE SEQUENCE</scope>
</reference>
<evidence type="ECO:0000313" key="1">
    <source>
        <dbReference type="EMBL" id="GJS88175.1"/>
    </source>
</evidence>